<dbReference type="HOGENOM" id="CLU_1455623_0_0_1"/>
<sequence length="186" mass="21029">MNCKEFPNKRDTLPEDLNASICHRQTLGQRLANRRVTIVTKTMNESKTRLAKRREKRMDRGATHKSEHVDESMKVYLDVLQSTQIYNLGNQFSMLQFSGKVATDLVTVKKNVDSSSVATPMFSDTEEGPDYPELTTANSGAYFKNIESTSSTNRSMKDISDDDLNKNERKSVAKNSPGTNNKNWNV</sequence>
<gene>
    <name evidence="2" type="ORF">CAEBREN_01217</name>
</gene>
<evidence type="ECO:0000313" key="3">
    <source>
        <dbReference type="Proteomes" id="UP000008068"/>
    </source>
</evidence>
<accession>G0MBF7</accession>
<keyword evidence="3" id="KW-1185">Reference proteome</keyword>
<protein>
    <submittedName>
        <fullName evidence="2">Uncharacterized protein</fullName>
    </submittedName>
</protein>
<evidence type="ECO:0000256" key="1">
    <source>
        <dbReference type="SAM" id="MobiDB-lite"/>
    </source>
</evidence>
<dbReference type="Proteomes" id="UP000008068">
    <property type="component" value="Unassembled WGS sequence"/>
</dbReference>
<organism evidence="3">
    <name type="scientific">Caenorhabditis brenneri</name>
    <name type="common">Nematode worm</name>
    <dbReference type="NCBI Taxonomy" id="135651"/>
    <lineage>
        <taxon>Eukaryota</taxon>
        <taxon>Metazoa</taxon>
        <taxon>Ecdysozoa</taxon>
        <taxon>Nematoda</taxon>
        <taxon>Chromadorea</taxon>
        <taxon>Rhabditida</taxon>
        <taxon>Rhabditina</taxon>
        <taxon>Rhabditomorpha</taxon>
        <taxon>Rhabditoidea</taxon>
        <taxon>Rhabditidae</taxon>
        <taxon>Peloderinae</taxon>
        <taxon>Caenorhabditis</taxon>
    </lineage>
</organism>
<feature type="compositionally biased region" description="Basic and acidic residues" evidence="1">
    <location>
        <begin position="56"/>
        <end position="66"/>
    </location>
</feature>
<feature type="compositionally biased region" description="Basic and acidic residues" evidence="1">
    <location>
        <begin position="155"/>
        <end position="171"/>
    </location>
</feature>
<dbReference type="InParanoid" id="G0MBF7"/>
<evidence type="ECO:0000313" key="2">
    <source>
        <dbReference type="EMBL" id="EGT40686.1"/>
    </source>
</evidence>
<reference evidence="3" key="1">
    <citation type="submission" date="2011-07" db="EMBL/GenBank/DDBJ databases">
        <authorList>
            <consortium name="Caenorhabditis brenneri Sequencing and Analysis Consortium"/>
            <person name="Wilson R.K."/>
        </authorList>
    </citation>
    <scope>NUCLEOTIDE SEQUENCE [LARGE SCALE GENOMIC DNA]</scope>
    <source>
        <strain evidence="3">PB2801</strain>
    </source>
</reference>
<proteinExistence type="predicted"/>
<dbReference type="AlphaFoldDB" id="G0MBF7"/>
<feature type="compositionally biased region" description="Polar residues" evidence="1">
    <location>
        <begin position="173"/>
        <end position="186"/>
    </location>
</feature>
<dbReference type="EMBL" id="GL379788">
    <property type="protein sequence ID" value="EGT40686.1"/>
    <property type="molecule type" value="Genomic_DNA"/>
</dbReference>
<name>G0MBF7_CAEBE</name>
<feature type="region of interest" description="Disordered" evidence="1">
    <location>
        <begin position="146"/>
        <end position="186"/>
    </location>
</feature>
<feature type="region of interest" description="Disordered" evidence="1">
    <location>
        <begin position="46"/>
        <end position="66"/>
    </location>
</feature>